<dbReference type="RefSeq" id="WP_187784086.1">
    <property type="nucleotide sequence ID" value="NZ_JACTVA010000011.1"/>
</dbReference>
<evidence type="ECO:0000313" key="2">
    <source>
        <dbReference type="EMBL" id="MBC9206915.1"/>
    </source>
</evidence>
<feature type="transmembrane region" description="Helical" evidence="1">
    <location>
        <begin position="44"/>
        <end position="60"/>
    </location>
</feature>
<proteinExistence type="predicted"/>
<reference evidence="2 3" key="1">
    <citation type="journal article" date="2013" name="Int. J. Syst. Evol. Microbiol.">
        <title>Roseomonas aerophila sp. nov., isolated from air.</title>
        <authorList>
            <person name="Kim S.J."/>
            <person name="Weon H.Y."/>
            <person name="Ahn J.H."/>
            <person name="Hong S.B."/>
            <person name="Seok S.J."/>
            <person name="Whang K.S."/>
            <person name="Kwon S.W."/>
        </authorList>
    </citation>
    <scope>NUCLEOTIDE SEQUENCE [LARGE SCALE GENOMIC DNA]</scope>
    <source>
        <strain evidence="2 3">NBRC 108923</strain>
    </source>
</reference>
<evidence type="ECO:0000313" key="3">
    <source>
        <dbReference type="Proteomes" id="UP000626026"/>
    </source>
</evidence>
<organism evidence="2 3">
    <name type="scientific">Teichococcus aerophilus</name>
    <dbReference type="NCBI Taxonomy" id="1224513"/>
    <lineage>
        <taxon>Bacteria</taxon>
        <taxon>Pseudomonadati</taxon>
        <taxon>Pseudomonadota</taxon>
        <taxon>Alphaproteobacteria</taxon>
        <taxon>Acetobacterales</taxon>
        <taxon>Roseomonadaceae</taxon>
        <taxon>Roseomonas</taxon>
    </lineage>
</organism>
<keyword evidence="3" id="KW-1185">Reference proteome</keyword>
<feature type="transmembrane region" description="Helical" evidence="1">
    <location>
        <begin position="12"/>
        <end position="38"/>
    </location>
</feature>
<feature type="transmembrane region" description="Helical" evidence="1">
    <location>
        <begin position="114"/>
        <end position="133"/>
    </location>
</feature>
<comment type="caution">
    <text evidence="2">The sequence shown here is derived from an EMBL/GenBank/DDBJ whole genome shotgun (WGS) entry which is preliminary data.</text>
</comment>
<keyword evidence="1" id="KW-0472">Membrane</keyword>
<keyword evidence="1" id="KW-0812">Transmembrane</keyword>
<protein>
    <submittedName>
        <fullName evidence="2">Uncharacterized protein</fullName>
    </submittedName>
</protein>
<gene>
    <name evidence="2" type="ORF">IBL26_08725</name>
</gene>
<name>A0ABR7RK04_9PROT</name>
<keyword evidence="1" id="KW-1133">Transmembrane helix</keyword>
<accession>A0ABR7RK04</accession>
<sequence>MESKAARIVRYTVLAVFLCLLWGGALLAGGWLLVALWYGGPNPPYVSTFPVVVLAFGYAGHNAWKGFHGGGAVDLGLFMLFLGLLSGYLLFGAAIQAESRPTDLRLLLLPPPGVAVPILCTLWALAITGAVLARRERRRRIRRV</sequence>
<feature type="transmembrane region" description="Helical" evidence="1">
    <location>
        <begin position="72"/>
        <end position="94"/>
    </location>
</feature>
<dbReference type="EMBL" id="JACTVA010000011">
    <property type="protein sequence ID" value="MBC9206915.1"/>
    <property type="molecule type" value="Genomic_DNA"/>
</dbReference>
<dbReference type="Proteomes" id="UP000626026">
    <property type="component" value="Unassembled WGS sequence"/>
</dbReference>
<evidence type="ECO:0000256" key="1">
    <source>
        <dbReference type="SAM" id="Phobius"/>
    </source>
</evidence>